<proteinExistence type="predicted"/>
<sequence>MTGCLEPVFAARTHPYRRLYPDMPGMGATPAGSVASSDDMLASLEVYVDEHVGDGPLLVIGESYGGYLARAITRRRRHQVAGLALVCPIGRAVLHADRDVPLHTVLVRDPALGDMQGSDFDDVAVVQTHETYRRTQDEIVVGLEIADQAALDRIQQQWVLSDDPEDAEPIMVPTAIVSGRQDASTGYRDVWSLLEHYPRASFAVLDRAGHNLQIEQPRLFTAITAEWLDRVEESLATWPGRVLGRAPSVVHEE</sequence>
<dbReference type="STRING" id="1005945.SAMN05216561_107110"/>
<feature type="domain" description="AB hydrolase-1" evidence="1">
    <location>
        <begin position="18"/>
        <end position="217"/>
    </location>
</feature>
<dbReference type="Pfam" id="PF00561">
    <property type="entry name" value="Abhydrolase_1"/>
    <property type="match status" value="1"/>
</dbReference>
<organism evidence="2 3">
    <name type="scientific">Nocardioides psychrotolerans</name>
    <dbReference type="NCBI Taxonomy" id="1005945"/>
    <lineage>
        <taxon>Bacteria</taxon>
        <taxon>Bacillati</taxon>
        <taxon>Actinomycetota</taxon>
        <taxon>Actinomycetes</taxon>
        <taxon>Propionibacteriales</taxon>
        <taxon>Nocardioidaceae</taxon>
        <taxon>Nocardioides</taxon>
    </lineage>
</organism>
<name>A0A1I3HBH7_9ACTN</name>
<dbReference type="InterPro" id="IPR029058">
    <property type="entry name" value="AB_hydrolase_fold"/>
</dbReference>
<gene>
    <name evidence="2" type="ORF">SAMN05216561_107110</name>
</gene>
<keyword evidence="3" id="KW-1185">Reference proteome</keyword>
<protein>
    <submittedName>
        <fullName evidence="2">Pimeloyl-ACP methyl ester carboxylesterase</fullName>
    </submittedName>
</protein>
<dbReference type="EMBL" id="FOQG01000007">
    <property type="protein sequence ID" value="SFI33011.1"/>
    <property type="molecule type" value="Genomic_DNA"/>
</dbReference>
<dbReference type="GO" id="GO:0003824">
    <property type="term" value="F:catalytic activity"/>
    <property type="evidence" value="ECO:0007669"/>
    <property type="project" value="UniProtKB-ARBA"/>
</dbReference>
<dbReference type="PANTHER" id="PTHR43798:SF6">
    <property type="entry name" value="HYDROLASE, PUTATIVE (AFU_ORTHOLOGUE AFUA_4G13070)-RELATED"/>
    <property type="match status" value="1"/>
</dbReference>
<dbReference type="Gene3D" id="3.40.50.1820">
    <property type="entry name" value="alpha/beta hydrolase"/>
    <property type="match status" value="1"/>
</dbReference>
<evidence type="ECO:0000259" key="1">
    <source>
        <dbReference type="Pfam" id="PF00561"/>
    </source>
</evidence>
<evidence type="ECO:0000313" key="2">
    <source>
        <dbReference type="EMBL" id="SFI33011.1"/>
    </source>
</evidence>
<dbReference type="SUPFAM" id="SSF53474">
    <property type="entry name" value="alpha/beta-Hydrolases"/>
    <property type="match status" value="1"/>
</dbReference>
<dbReference type="PRINTS" id="PR00111">
    <property type="entry name" value="ABHYDROLASE"/>
</dbReference>
<dbReference type="Proteomes" id="UP000198649">
    <property type="component" value="Unassembled WGS sequence"/>
</dbReference>
<evidence type="ECO:0000313" key="3">
    <source>
        <dbReference type="Proteomes" id="UP000198649"/>
    </source>
</evidence>
<reference evidence="2 3" key="1">
    <citation type="submission" date="2016-10" db="EMBL/GenBank/DDBJ databases">
        <authorList>
            <person name="de Groot N.N."/>
        </authorList>
    </citation>
    <scope>NUCLEOTIDE SEQUENCE [LARGE SCALE GENOMIC DNA]</scope>
    <source>
        <strain evidence="2 3">CGMCC 1.11156</strain>
    </source>
</reference>
<accession>A0A1I3HBH7</accession>
<dbReference type="InterPro" id="IPR000073">
    <property type="entry name" value="AB_hydrolase_1"/>
</dbReference>
<dbReference type="AlphaFoldDB" id="A0A1I3HBH7"/>
<dbReference type="InterPro" id="IPR050266">
    <property type="entry name" value="AB_hydrolase_sf"/>
</dbReference>
<dbReference type="PANTHER" id="PTHR43798">
    <property type="entry name" value="MONOACYLGLYCEROL LIPASE"/>
    <property type="match status" value="1"/>
</dbReference>